<sequence length="45" mass="5031">MACEEDCFIYSAWARIYGMLGGDGGVKMQIADYFIKYVISKSADL</sequence>
<gene>
    <name evidence="1" type="ORF">MPEBLZ_00023</name>
</gene>
<protein>
    <submittedName>
        <fullName evidence="1">Uncharacterized protein</fullName>
    </submittedName>
</protein>
<name>A0A0P8CNM1_9EURY</name>
<proteinExistence type="predicted"/>
<evidence type="ECO:0000313" key="2">
    <source>
        <dbReference type="Proteomes" id="UP000050360"/>
    </source>
</evidence>
<dbReference type="AlphaFoldDB" id="A0A0P8CNM1"/>
<dbReference type="Proteomes" id="UP000050360">
    <property type="component" value="Unassembled WGS sequence"/>
</dbReference>
<accession>A0A0P8CNM1</accession>
<comment type="caution">
    <text evidence="1">The sequence shown here is derived from an EMBL/GenBank/DDBJ whole genome shotgun (WGS) entry which is preliminary data.</text>
</comment>
<reference evidence="1 2" key="1">
    <citation type="submission" date="2015-09" db="EMBL/GenBank/DDBJ databases">
        <title>A metagenomics-based metabolic model of nitrate-dependent anaerobic oxidation of methane by Methanoperedens-like archaea.</title>
        <authorList>
            <person name="Arshad A."/>
            <person name="Speth D.R."/>
            <person name="De Graaf R.M."/>
            <person name="Op Den Camp H.J."/>
            <person name="Jetten M.S."/>
            <person name="Welte C.U."/>
        </authorList>
    </citation>
    <scope>NUCLEOTIDE SEQUENCE [LARGE SCALE GENOMIC DNA]</scope>
</reference>
<organism evidence="1 2">
    <name type="scientific">Candidatus Methanoperedens nitratireducens</name>
    <dbReference type="NCBI Taxonomy" id="1392998"/>
    <lineage>
        <taxon>Archaea</taxon>
        <taxon>Methanobacteriati</taxon>
        <taxon>Methanobacteriota</taxon>
        <taxon>Stenosarchaea group</taxon>
        <taxon>Methanomicrobia</taxon>
        <taxon>Methanosarcinales</taxon>
        <taxon>ANME-2 cluster</taxon>
        <taxon>Candidatus Methanoperedentaceae</taxon>
        <taxon>Candidatus Methanoperedens</taxon>
    </lineage>
</organism>
<evidence type="ECO:0000313" key="1">
    <source>
        <dbReference type="EMBL" id="KPQ45349.1"/>
    </source>
</evidence>
<dbReference type="EMBL" id="LKCM01000008">
    <property type="protein sequence ID" value="KPQ45349.1"/>
    <property type="molecule type" value="Genomic_DNA"/>
</dbReference>